<evidence type="ECO:0000256" key="2">
    <source>
        <dbReference type="ARBA" id="ARBA00023125"/>
    </source>
</evidence>
<dbReference type="InterPro" id="IPR018490">
    <property type="entry name" value="cNMP-bd_dom_sf"/>
</dbReference>
<dbReference type="PROSITE" id="PS51063">
    <property type="entry name" value="HTH_CRP_2"/>
    <property type="match status" value="1"/>
</dbReference>
<dbReference type="SUPFAM" id="SSF46785">
    <property type="entry name" value="Winged helix' DNA-binding domain"/>
    <property type="match status" value="1"/>
</dbReference>
<evidence type="ECO:0000256" key="1">
    <source>
        <dbReference type="ARBA" id="ARBA00023015"/>
    </source>
</evidence>
<dbReference type="Gene3D" id="2.60.120.10">
    <property type="entry name" value="Jelly Rolls"/>
    <property type="match status" value="1"/>
</dbReference>
<dbReference type="Pfam" id="PF13545">
    <property type="entry name" value="HTH_Crp_2"/>
    <property type="match status" value="1"/>
</dbReference>
<dbReference type="InterPro" id="IPR000595">
    <property type="entry name" value="cNMP-bd_dom"/>
</dbReference>
<dbReference type="Proteomes" id="UP000004018">
    <property type="component" value="Unassembled WGS sequence"/>
</dbReference>
<accession>A0ABN0D240</accession>
<gene>
    <name evidence="6" type="ORF">HMPREF1039_0847</name>
</gene>
<keyword evidence="3" id="KW-0804">Transcription</keyword>
<dbReference type="PROSITE" id="PS50042">
    <property type="entry name" value="CNMP_BINDING_3"/>
    <property type="match status" value="1"/>
</dbReference>
<evidence type="ECO:0000256" key="3">
    <source>
        <dbReference type="ARBA" id="ARBA00023163"/>
    </source>
</evidence>
<name>A0ABN0D240_9FIRM</name>
<reference evidence="6 7" key="1">
    <citation type="submission" date="2011-04" db="EMBL/GenBank/DDBJ databases">
        <authorList>
            <person name="Harkins D.M."/>
            <person name="Madupu R."/>
            <person name="Durkin A.S."/>
            <person name="Torralba M."/>
            <person name="Methe B."/>
            <person name="Sutton G.G."/>
            <person name="Nelson K.E."/>
        </authorList>
    </citation>
    <scope>NUCLEOTIDE SEQUENCE [LARGE SCALE GENOMIC DNA]</scope>
    <source>
        <strain evidence="6 7">UPII 199-6</strain>
    </source>
</reference>
<dbReference type="SMART" id="SM00100">
    <property type="entry name" value="cNMP"/>
    <property type="match status" value="1"/>
</dbReference>
<proteinExistence type="predicted"/>
<dbReference type="InterPro" id="IPR014710">
    <property type="entry name" value="RmlC-like_jellyroll"/>
</dbReference>
<evidence type="ECO:0000313" key="7">
    <source>
        <dbReference type="Proteomes" id="UP000004018"/>
    </source>
</evidence>
<dbReference type="Pfam" id="PF00027">
    <property type="entry name" value="cNMP_binding"/>
    <property type="match status" value="1"/>
</dbReference>
<feature type="domain" description="Cyclic nucleotide-binding" evidence="4">
    <location>
        <begin position="13"/>
        <end position="111"/>
    </location>
</feature>
<feature type="domain" description="HTH crp-type" evidence="5">
    <location>
        <begin position="154"/>
        <end position="222"/>
    </location>
</feature>
<dbReference type="CDD" id="cd00038">
    <property type="entry name" value="CAP_ED"/>
    <property type="match status" value="1"/>
</dbReference>
<protein>
    <submittedName>
        <fullName evidence="6">Cyclic nucleotide-binding domain protein</fullName>
    </submittedName>
</protein>
<evidence type="ECO:0000259" key="5">
    <source>
        <dbReference type="PROSITE" id="PS51063"/>
    </source>
</evidence>
<comment type="caution">
    <text evidence="6">The sequence shown here is derived from an EMBL/GenBank/DDBJ whole genome shotgun (WGS) entry which is preliminary data.</text>
</comment>
<organism evidence="6 7">
    <name type="scientific">Megasphaera lornae</name>
    <dbReference type="NCBI Taxonomy" id="1000568"/>
    <lineage>
        <taxon>Bacteria</taxon>
        <taxon>Bacillati</taxon>
        <taxon>Bacillota</taxon>
        <taxon>Negativicutes</taxon>
        <taxon>Veillonellales</taxon>
        <taxon>Veillonellaceae</taxon>
        <taxon>Megasphaera</taxon>
    </lineage>
</organism>
<dbReference type="InterPro" id="IPR012318">
    <property type="entry name" value="HTH_CRP"/>
</dbReference>
<dbReference type="EMBL" id="AFIJ01000004">
    <property type="protein sequence ID" value="EGL42341.1"/>
    <property type="molecule type" value="Genomic_DNA"/>
</dbReference>
<keyword evidence="1" id="KW-0805">Transcription regulation</keyword>
<keyword evidence="2" id="KW-0238">DNA-binding</keyword>
<sequence>MEKFLSIFERTALFQQVPKTDILLLLHDMQARLQRYTKGNFIFFTGDHIRHVGIVLSGAAHIVQEDYWGNRNIVAHLTPSQMFGEAFACQPEMATTVSVVSTDVTEVLFIDVFRIWRCRSRAAVSQERVMMNLLAILARKNMFLTRKIHYLSQRSMRKKLMFYLSEEATRQGAAHFSLPFNRQELADFLAVDRSALSSELSKMKKEGLIDYYKRDFVLKSSLPAE</sequence>
<evidence type="ECO:0000313" key="6">
    <source>
        <dbReference type="EMBL" id="EGL42341.1"/>
    </source>
</evidence>
<evidence type="ECO:0000259" key="4">
    <source>
        <dbReference type="PROSITE" id="PS50042"/>
    </source>
</evidence>
<keyword evidence="7" id="KW-1185">Reference proteome</keyword>
<dbReference type="InterPro" id="IPR036390">
    <property type="entry name" value="WH_DNA-bd_sf"/>
</dbReference>
<dbReference type="SUPFAM" id="SSF51206">
    <property type="entry name" value="cAMP-binding domain-like"/>
    <property type="match status" value="1"/>
</dbReference>
<dbReference type="RefSeq" id="WP_007390348.1">
    <property type="nucleotide sequence ID" value="NZ_AFIJ01000004.1"/>
</dbReference>